<proteinExistence type="predicted"/>
<sequence>MTAFFIVCFESAGMKIKRFCLSLEKIKTAPQMLKIADLIFPHPAADTPAINKNQKLRMLCTRFCYMKINILPHPSPYFAVYQKPHIGKNAKQSEPHTKKADIRTRRESDT</sequence>
<evidence type="ECO:0000313" key="2">
    <source>
        <dbReference type="EMBL" id="PLS08843.1"/>
    </source>
</evidence>
<protein>
    <submittedName>
        <fullName evidence="2">Uncharacterized protein</fullName>
    </submittedName>
</protein>
<dbReference type="Proteomes" id="UP000234803">
    <property type="component" value="Unassembled WGS sequence"/>
</dbReference>
<feature type="compositionally biased region" description="Basic and acidic residues" evidence="1">
    <location>
        <begin position="91"/>
        <end position="110"/>
    </location>
</feature>
<evidence type="ECO:0000313" key="3">
    <source>
        <dbReference type="Proteomes" id="UP000234803"/>
    </source>
</evidence>
<dbReference type="AlphaFoldDB" id="A0A9Q6AB56"/>
<feature type="region of interest" description="Disordered" evidence="1">
    <location>
        <begin position="88"/>
        <end position="110"/>
    </location>
</feature>
<comment type="caution">
    <text evidence="2">The sequence shown here is derived from an EMBL/GenBank/DDBJ whole genome shotgun (WGS) entry which is preliminary data.</text>
</comment>
<gene>
    <name evidence="2" type="ORF">CUU63_06305</name>
</gene>
<dbReference type="EMBL" id="PGUV01000003">
    <property type="protein sequence ID" value="PLS08843.1"/>
    <property type="molecule type" value="Genomic_DNA"/>
</dbReference>
<organism evidence="2 3">
    <name type="scientific">Bacillus halotolerans</name>
    <dbReference type="NCBI Taxonomy" id="260554"/>
    <lineage>
        <taxon>Bacteria</taxon>
        <taxon>Bacillati</taxon>
        <taxon>Bacillota</taxon>
        <taxon>Bacilli</taxon>
        <taxon>Bacillales</taxon>
        <taxon>Bacillaceae</taxon>
        <taxon>Bacillus</taxon>
    </lineage>
</organism>
<accession>A0A9Q6AB56</accession>
<reference evidence="2 3" key="1">
    <citation type="submission" date="2017-12" db="EMBL/GenBank/DDBJ databases">
        <title>Comparative Functional Genomics of Dry Heat Resistant strains isolated from the Viking Spacecraft.</title>
        <authorList>
            <person name="Seuylemezian A."/>
            <person name="Cooper K."/>
            <person name="Vaishampayan P."/>
        </authorList>
    </citation>
    <scope>NUCLEOTIDE SEQUENCE [LARGE SCALE GENOMIC DNA]</scope>
    <source>
        <strain evidence="2 3">V48-19</strain>
    </source>
</reference>
<name>A0A9Q6AB56_9BACI</name>
<evidence type="ECO:0000256" key="1">
    <source>
        <dbReference type="SAM" id="MobiDB-lite"/>
    </source>
</evidence>